<dbReference type="PROSITE" id="PS50977">
    <property type="entry name" value="HTH_TETR_2"/>
    <property type="match status" value="1"/>
</dbReference>
<comment type="caution">
    <text evidence="4">The sequence shown here is derived from an EMBL/GenBank/DDBJ whole genome shotgun (WGS) entry which is preliminary data.</text>
</comment>
<dbReference type="PRINTS" id="PR00455">
    <property type="entry name" value="HTHTETR"/>
</dbReference>
<dbReference type="AlphaFoldDB" id="A0A437M0K6"/>
<keyword evidence="1 2" id="KW-0238">DNA-binding</keyword>
<feature type="DNA-binding region" description="H-T-H motif" evidence="2">
    <location>
        <begin position="70"/>
        <end position="89"/>
    </location>
</feature>
<protein>
    <submittedName>
        <fullName evidence="4">TetR/AcrR family transcriptional regulator</fullName>
    </submittedName>
</protein>
<reference evidence="4 5" key="1">
    <citation type="submission" date="2019-01" db="EMBL/GenBank/DDBJ databases">
        <authorList>
            <person name="Chen W.-M."/>
        </authorList>
    </citation>
    <scope>NUCLEOTIDE SEQUENCE [LARGE SCALE GENOMIC DNA]</scope>
    <source>
        <strain evidence="4 5">CCP-7</strain>
    </source>
</reference>
<sequence length="257" mass="28348">MDAPSETAAPAESGRARLEASGPALILMRGETGMTEGARKTRRRHGPDVIQHILEAALIEFSANGFVGAHIEAIARGADVTKQLVYYYFESKAALYEAVMQYSITEGFADILETDFAALFPRAAAKTFFEQCFDFYARTPALITLALDYNLHGESRRDLPRVRREVYGVYEAIMRRAIDERLIPADTDIATCFKFALMVVVGSFIGGDKPFGYGAPEQDPVERAQAQRGKVIDAVLAILGLRVWPDGRHTDRLGNSP</sequence>
<dbReference type="Pfam" id="PF00440">
    <property type="entry name" value="TetR_N"/>
    <property type="match status" value="1"/>
</dbReference>
<dbReference type="Proteomes" id="UP000282971">
    <property type="component" value="Unassembled WGS sequence"/>
</dbReference>
<evidence type="ECO:0000313" key="5">
    <source>
        <dbReference type="Proteomes" id="UP000282971"/>
    </source>
</evidence>
<dbReference type="PANTHER" id="PTHR30328:SF54">
    <property type="entry name" value="HTH-TYPE TRANSCRIPTIONAL REPRESSOR SCO4008"/>
    <property type="match status" value="1"/>
</dbReference>
<evidence type="ECO:0000256" key="1">
    <source>
        <dbReference type="ARBA" id="ARBA00023125"/>
    </source>
</evidence>
<dbReference type="InterPro" id="IPR036271">
    <property type="entry name" value="Tet_transcr_reg_TetR-rel_C_sf"/>
</dbReference>
<name>A0A437M0K6_9SPHN</name>
<dbReference type="GO" id="GO:0003677">
    <property type="term" value="F:DNA binding"/>
    <property type="evidence" value="ECO:0007669"/>
    <property type="project" value="UniProtKB-UniRule"/>
</dbReference>
<gene>
    <name evidence="4" type="ORF">EOD43_16470</name>
</gene>
<dbReference type="Gene3D" id="1.10.357.10">
    <property type="entry name" value="Tetracycline Repressor, domain 2"/>
    <property type="match status" value="1"/>
</dbReference>
<dbReference type="SUPFAM" id="SSF46689">
    <property type="entry name" value="Homeodomain-like"/>
    <property type="match status" value="1"/>
</dbReference>
<evidence type="ECO:0000313" key="4">
    <source>
        <dbReference type="EMBL" id="RVT91115.1"/>
    </source>
</evidence>
<proteinExistence type="predicted"/>
<dbReference type="EMBL" id="SACN01000002">
    <property type="protein sequence ID" value="RVT91115.1"/>
    <property type="molecule type" value="Genomic_DNA"/>
</dbReference>
<feature type="domain" description="HTH tetR-type" evidence="3">
    <location>
        <begin position="47"/>
        <end position="107"/>
    </location>
</feature>
<dbReference type="SUPFAM" id="SSF48498">
    <property type="entry name" value="Tetracyclin repressor-like, C-terminal domain"/>
    <property type="match status" value="1"/>
</dbReference>
<dbReference type="InterPro" id="IPR050109">
    <property type="entry name" value="HTH-type_TetR-like_transc_reg"/>
</dbReference>
<evidence type="ECO:0000256" key="2">
    <source>
        <dbReference type="PROSITE-ProRule" id="PRU00335"/>
    </source>
</evidence>
<organism evidence="4 5">
    <name type="scientific">Sphingomonas crocodyli</name>
    <dbReference type="NCBI Taxonomy" id="1979270"/>
    <lineage>
        <taxon>Bacteria</taxon>
        <taxon>Pseudomonadati</taxon>
        <taxon>Pseudomonadota</taxon>
        <taxon>Alphaproteobacteria</taxon>
        <taxon>Sphingomonadales</taxon>
        <taxon>Sphingomonadaceae</taxon>
        <taxon>Sphingomonas</taxon>
    </lineage>
</organism>
<accession>A0A437M0K6</accession>
<dbReference type="InterPro" id="IPR001647">
    <property type="entry name" value="HTH_TetR"/>
</dbReference>
<keyword evidence="5" id="KW-1185">Reference proteome</keyword>
<dbReference type="InterPro" id="IPR009057">
    <property type="entry name" value="Homeodomain-like_sf"/>
</dbReference>
<evidence type="ECO:0000259" key="3">
    <source>
        <dbReference type="PROSITE" id="PS50977"/>
    </source>
</evidence>
<dbReference type="OrthoDB" id="9779746at2"/>
<dbReference type="PANTHER" id="PTHR30328">
    <property type="entry name" value="TRANSCRIPTIONAL REPRESSOR"/>
    <property type="match status" value="1"/>
</dbReference>